<keyword evidence="1" id="KW-1133">Transmembrane helix</keyword>
<accession>A0ABD3MBK4</accession>
<reference evidence="2 3" key="1">
    <citation type="submission" date="2024-10" db="EMBL/GenBank/DDBJ databases">
        <title>Updated reference genomes for cyclostephanoid diatoms.</title>
        <authorList>
            <person name="Roberts W.R."/>
            <person name="Alverson A.J."/>
        </authorList>
    </citation>
    <scope>NUCLEOTIDE SEQUENCE [LARGE SCALE GENOMIC DNA]</scope>
    <source>
        <strain evidence="2 3">AJA232-27</strain>
    </source>
</reference>
<name>A0ABD3MBK4_9STRA</name>
<evidence type="ECO:0000313" key="2">
    <source>
        <dbReference type="EMBL" id="KAL3760151.1"/>
    </source>
</evidence>
<keyword evidence="1" id="KW-0812">Transmembrane</keyword>
<keyword evidence="1" id="KW-0472">Membrane</keyword>
<feature type="transmembrane region" description="Helical" evidence="1">
    <location>
        <begin position="31"/>
        <end position="50"/>
    </location>
</feature>
<dbReference type="Proteomes" id="UP001530293">
    <property type="component" value="Unassembled WGS sequence"/>
</dbReference>
<protein>
    <submittedName>
        <fullName evidence="2">Uncharacterized protein</fullName>
    </submittedName>
</protein>
<proteinExistence type="predicted"/>
<gene>
    <name evidence="2" type="ORF">ACHAWU_002222</name>
</gene>
<organism evidence="2 3">
    <name type="scientific">Discostella pseudostelligera</name>
    <dbReference type="NCBI Taxonomy" id="259834"/>
    <lineage>
        <taxon>Eukaryota</taxon>
        <taxon>Sar</taxon>
        <taxon>Stramenopiles</taxon>
        <taxon>Ochrophyta</taxon>
        <taxon>Bacillariophyta</taxon>
        <taxon>Coscinodiscophyceae</taxon>
        <taxon>Thalassiosirophycidae</taxon>
        <taxon>Stephanodiscales</taxon>
        <taxon>Stephanodiscaceae</taxon>
        <taxon>Discostella</taxon>
    </lineage>
</organism>
<dbReference type="EMBL" id="JALLBG020000192">
    <property type="protein sequence ID" value="KAL3760151.1"/>
    <property type="molecule type" value="Genomic_DNA"/>
</dbReference>
<sequence>MVIGVAEMDKIIAPISGGSNGENTSTGAIDLMAFIALVLICFFACMEYLLHYLRNMESASDGFSICETNEHDQQYNDIEYQRSLPRGEAFELKFQIRMKKVPLLILRHSIHMT</sequence>
<evidence type="ECO:0000256" key="1">
    <source>
        <dbReference type="SAM" id="Phobius"/>
    </source>
</evidence>
<comment type="caution">
    <text evidence="2">The sequence shown here is derived from an EMBL/GenBank/DDBJ whole genome shotgun (WGS) entry which is preliminary data.</text>
</comment>
<evidence type="ECO:0000313" key="3">
    <source>
        <dbReference type="Proteomes" id="UP001530293"/>
    </source>
</evidence>
<dbReference type="AlphaFoldDB" id="A0ABD3MBK4"/>
<keyword evidence="3" id="KW-1185">Reference proteome</keyword>